<evidence type="ECO:0000313" key="1">
    <source>
        <dbReference type="EMBL" id="QHS95221.1"/>
    </source>
</evidence>
<sequence>MDNCLKDWPCEYCKKKFIDVRSVIDHELYLCEKNPKFKYSDKKNLKSKTNIKSIQTSSASLNT</sequence>
<dbReference type="EMBL" id="MN739245">
    <property type="protein sequence ID" value="QHS95221.1"/>
    <property type="molecule type" value="Genomic_DNA"/>
</dbReference>
<protein>
    <recommendedName>
        <fullName evidence="2">C2H2-type domain-containing protein</fullName>
    </recommendedName>
</protein>
<proteinExistence type="predicted"/>
<name>A0A6C0BTW9_9ZZZZ</name>
<dbReference type="AlphaFoldDB" id="A0A6C0BTW9"/>
<evidence type="ECO:0008006" key="2">
    <source>
        <dbReference type="Google" id="ProtNLM"/>
    </source>
</evidence>
<reference evidence="1" key="1">
    <citation type="journal article" date="2020" name="Nature">
        <title>Giant virus diversity and host interactions through global metagenomics.</title>
        <authorList>
            <person name="Schulz F."/>
            <person name="Roux S."/>
            <person name="Paez-Espino D."/>
            <person name="Jungbluth S."/>
            <person name="Walsh D.A."/>
            <person name="Denef V.J."/>
            <person name="McMahon K.D."/>
            <person name="Konstantinidis K.T."/>
            <person name="Eloe-Fadrosh E.A."/>
            <person name="Kyrpides N.C."/>
            <person name="Woyke T."/>
        </authorList>
    </citation>
    <scope>NUCLEOTIDE SEQUENCE</scope>
    <source>
        <strain evidence="1">GVMAG-M-3300018428-35</strain>
    </source>
</reference>
<organism evidence="1">
    <name type="scientific">viral metagenome</name>
    <dbReference type="NCBI Taxonomy" id="1070528"/>
    <lineage>
        <taxon>unclassified sequences</taxon>
        <taxon>metagenomes</taxon>
        <taxon>organismal metagenomes</taxon>
    </lineage>
</organism>
<accession>A0A6C0BTW9</accession>